<feature type="compositionally biased region" description="Basic and acidic residues" evidence="1">
    <location>
        <begin position="63"/>
        <end position="73"/>
    </location>
</feature>
<accession>A0ABQ2DVU8</accession>
<gene>
    <name evidence="2" type="ORF">GCM10011583_00570</name>
</gene>
<proteinExistence type="predicted"/>
<reference evidence="3" key="1">
    <citation type="journal article" date="2019" name="Int. J. Syst. Evol. Microbiol.">
        <title>The Global Catalogue of Microorganisms (GCM) 10K type strain sequencing project: providing services to taxonomists for standard genome sequencing and annotation.</title>
        <authorList>
            <consortium name="The Broad Institute Genomics Platform"/>
            <consortium name="The Broad Institute Genome Sequencing Center for Infectious Disease"/>
            <person name="Wu L."/>
            <person name="Ma J."/>
        </authorList>
    </citation>
    <scope>NUCLEOTIDE SEQUENCE [LARGE SCALE GENOMIC DNA]</scope>
    <source>
        <strain evidence="3">CGMCC 4.7275</strain>
    </source>
</reference>
<protein>
    <submittedName>
        <fullName evidence="2">Uncharacterized protein</fullName>
    </submittedName>
</protein>
<keyword evidence="3" id="KW-1185">Reference proteome</keyword>
<dbReference type="EMBL" id="BMMV01000001">
    <property type="protein sequence ID" value="GGJ73114.1"/>
    <property type="molecule type" value="Genomic_DNA"/>
</dbReference>
<evidence type="ECO:0000313" key="2">
    <source>
        <dbReference type="EMBL" id="GGJ73114.1"/>
    </source>
</evidence>
<evidence type="ECO:0000256" key="1">
    <source>
        <dbReference type="SAM" id="MobiDB-lite"/>
    </source>
</evidence>
<dbReference type="Proteomes" id="UP000660265">
    <property type="component" value="Unassembled WGS sequence"/>
</dbReference>
<organism evidence="2 3">
    <name type="scientific">Streptomyces camponoticapitis</name>
    <dbReference type="NCBI Taxonomy" id="1616125"/>
    <lineage>
        <taxon>Bacteria</taxon>
        <taxon>Bacillati</taxon>
        <taxon>Actinomycetota</taxon>
        <taxon>Actinomycetes</taxon>
        <taxon>Kitasatosporales</taxon>
        <taxon>Streptomycetaceae</taxon>
        <taxon>Streptomyces</taxon>
    </lineage>
</organism>
<feature type="region of interest" description="Disordered" evidence="1">
    <location>
        <begin position="1"/>
        <end position="83"/>
    </location>
</feature>
<name>A0ABQ2DVU8_9ACTN</name>
<comment type="caution">
    <text evidence="2">The sequence shown here is derived from an EMBL/GenBank/DDBJ whole genome shotgun (WGS) entry which is preliminary data.</text>
</comment>
<sequence>MPPPHRVSDRHGQDRQGHRHPAEIGQEFRQSGGAASEGVVAQELIGVTERATGDDLPGDEREENGAEGERPEGSDGAGADGAC</sequence>
<evidence type="ECO:0000313" key="3">
    <source>
        <dbReference type="Proteomes" id="UP000660265"/>
    </source>
</evidence>
<feature type="compositionally biased region" description="Basic and acidic residues" evidence="1">
    <location>
        <begin position="1"/>
        <end position="22"/>
    </location>
</feature>